<proteinExistence type="predicted"/>
<sequence>MQKVVKGKISYSSEGSLTLRKYIELVERCLVCRDWDYMVRKANQEENMAEKIKDQLKFSKSGALFGLQGVGQGDGRF</sequence>
<reference evidence="1 2" key="1">
    <citation type="submission" date="2024-01" db="EMBL/GenBank/DDBJ databases">
        <title>The genomes of 5 underutilized Papilionoideae crops provide insights into root nodulation and disease resistanc.</title>
        <authorList>
            <person name="Jiang F."/>
        </authorList>
    </citation>
    <scope>NUCLEOTIDE SEQUENCE [LARGE SCALE GENOMIC DNA]</scope>
    <source>
        <strain evidence="1">DUOXIRENSHENG_FW03</strain>
        <tissue evidence="1">Leaves</tissue>
    </source>
</reference>
<keyword evidence="2" id="KW-1185">Reference proteome</keyword>
<dbReference type="EMBL" id="JAYMYS010000007">
    <property type="protein sequence ID" value="KAK7387076.1"/>
    <property type="molecule type" value="Genomic_DNA"/>
</dbReference>
<dbReference type="AlphaFoldDB" id="A0AAN9XBG0"/>
<organism evidence="1 2">
    <name type="scientific">Psophocarpus tetragonolobus</name>
    <name type="common">Winged bean</name>
    <name type="synonym">Dolichos tetragonolobus</name>
    <dbReference type="NCBI Taxonomy" id="3891"/>
    <lineage>
        <taxon>Eukaryota</taxon>
        <taxon>Viridiplantae</taxon>
        <taxon>Streptophyta</taxon>
        <taxon>Embryophyta</taxon>
        <taxon>Tracheophyta</taxon>
        <taxon>Spermatophyta</taxon>
        <taxon>Magnoliopsida</taxon>
        <taxon>eudicotyledons</taxon>
        <taxon>Gunneridae</taxon>
        <taxon>Pentapetalae</taxon>
        <taxon>rosids</taxon>
        <taxon>fabids</taxon>
        <taxon>Fabales</taxon>
        <taxon>Fabaceae</taxon>
        <taxon>Papilionoideae</taxon>
        <taxon>50 kb inversion clade</taxon>
        <taxon>NPAAA clade</taxon>
        <taxon>indigoferoid/millettioid clade</taxon>
        <taxon>Phaseoleae</taxon>
        <taxon>Psophocarpus</taxon>
    </lineage>
</organism>
<gene>
    <name evidence="1" type="ORF">VNO78_27573</name>
</gene>
<evidence type="ECO:0000313" key="2">
    <source>
        <dbReference type="Proteomes" id="UP001386955"/>
    </source>
</evidence>
<name>A0AAN9XBG0_PSOTE</name>
<protein>
    <submittedName>
        <fullName evidence="1">Uncharacterized protein</fullName>
    </submittedName>
</protein>
<dbReference type="Proteomes" id="UP001386955">
    <property type="component" value="Unassembled WGS sequence"/>
</dbReference>
<accession>A0AAN9XBG0</accession>
<evidence type="ECO:0000313" key="1">
    <source>
        <dbReference type="EMBL" id="KAK7387076.1"/>
    </source>
</evidence>
<comment type="caution">
    <text evidence="1">The sequence shown here is derived from an EMBL/GenBank/DDBJ whole genome shotgun (WGS) entry which is preliminary data.</text>
</comment>